<dbReference type="GO" id="GO:0006878">
    <property type="term" value="P:intracellular copper ion homeostasis"/>
    <property type="evidence" value="ECO:0007669"/>
    <property type="project" value="TreeGrafter"/>
</dbReference>
<dbReference type="STRING" id="1160509.A0A3N4IDC7"/>
<dbReference type="PANTHER" id="PTHR28088">
    <property type="entry name" value="TRANSCRIPTIONAL ACTIVATOR HAA1-RELATED"/>
    <property type="match status" value="1"/>
</dbReference>
<protein>
    <recommendedName>
        <fullName evidence="9">Copper-fist domain-containing protein</fullName>
    </recommendedName>
</protein>
<keyword evidence="5" id="KW-0805">Transcription regulation</keyword>
<dbReference type="FunFam" id="3.90.430.10:FF:000001">
    <property type="entry name" value="Copper fist DNA-binding protein"/>
    <property type="match status" value="1"/>
</dbReference>
<dbReference type="Pfam" id="PF00649">
    <property type="entry name" value="Copper-fist"/>
    <property type="match status" value="1"/>
</dbReference>
<keyword evidence="7" id="KW-0539">Nucleus</keyword>
<evidence type="ECO:0000256" key="4">
    <source>
        <dbReference type="ARBA" id="ARBA00023008"/>
    </source>
</evidence>
<dbReference type="AlphaFoldDB" id="A0A3N4IDC7"/>
<keyword evidence="11" id="KW-1185">Reference proteome</keyword>
<keyword evidence="4" id="KW-0186">Copper</keyword>
<feature type="region of interest" description="Disordered" evidence="8">
    <location>
        <begin position="383"/>
        <end position="410"/>
    </location>
</feature>
<dbReference type="GO" id="GO:0005507">
    <property type="term" value="F:copper ion binding"/>
    <property type="evidence" value="ECO:0007669"/>
    <property type="project" value="InterPro"/>
</dbReference>
<evidence type="ECO:0000256" key="3">
    <source>
        <dbReference type="ARBA" id="ARBA00022833"/>
    </source>
</evidence>
<dbReference type="PANTHER" id="PTHR28088:SF5">
    <property type="entry name" value="TRANSCRIPTIONAL ACTIVATOR HAA1-RELATED"/>
    <property type="match status" value="1"/>
</dbReference>
<dbReference type="SUPFAM" id="SSF57879">
    <property type="entry name" value="Zinc domain conserved in yeast copper-regulated transcription factors"/>
    <property type="match status" value="1"/>
</dbReference>
<evidence type="ECO:0000259" key="9">
    <source>
        <dbReference type="PROSITE" id="PS50073"/>
    </source>
</evidence>
<comment type="subcellular location">
    <subcellularLocation>
        <location evidence="1">Nucleus</location>
    </subcellularLocation>
</comment>
<dbReference type="Proteomes" id="UP000275078">
    <property type="component" value="Unassembled WGS sequence"/>
</dbReference>
<feature type="compositionally biased region" description="Polar residues" evidence="8">
    <location>
        <begin position="445"/>
        <end position="455"/>
    </location>
</feature>
<dbReference type="InterPro" id="IPR051763">
    <property type="entry name" value="Copper_Homeo_Regul"/>
</dbReference>
<dbReference type="InterPro" id="IPR001083">
    <property type="entry name" value="Cu_fist_DNA-bd_dom"/>
</dbReference>
<evidence type="ECO:0000256" key="2">
    <source>
        <dbReference type="ARBA" id="ARBA00022723"/>
    </source>
</evidence>
<dbReference type="SMART" id="SM00412">
    <property type="entry name" value="Cu_FIST"/>
    <property type="match status" value="1"/>
</dbReference>
<feature type="compositionally biased region" description="Low complexity" evidence="8">
    <location>
        <begin position="463"/>
        <end position="474"/>
    </location>
</feature>
<keyword evidence="3" id="KW-0862">Zinc</keyword>
<evidence type="ECO:0000256" key="8">
    <source>
        <dbReference type="SAM" id="MobiDB-lite"/>
    </source>
</evidence>
<feature type="domain" description="Copper-fist" evidence="9">
    <location>
        <begin position="1"/>
        <end position="39"/>
    </location>
</feature>
<evidence type="ECO:0000313" key="10">
    <source>
        <dbReference type="EMBL" id="RPA84132.1"/>
    </source>
</evidence>
<dbReference type="GO" id="GO:0005634">
    <property type="term" value="C:nucleus"/>
    <property type="evidence" value="ECO:0007669"/>
    <property type="project" value="UniProtKB-SubCell"/>
</dbReference>
<organism evidence="10 11">
    <name type="scientific">Ascobolus immersus RN42</name>
    <dbReference type="NCBI Taxonomy" id="1160509"/>
    <lineage>
        <taxon>Eukaryota</taxon>
        <taxon>Fungi</taxon>
        <taxon>Dikarya</taxon>
        <taxon>Ascomycota</taxon>
        <taxon>Pezizomycotina</taxon>
        <taxon>Pezizomycetes</taxon>
        <taxon>Pezizales</taxon>
        <taxon>Ascobolaceae</taxon>
        <taxon>Ascobolus</taxon>
    </lineage>
</organism>
<evidence type="ECO:0000313" key="11">
    <source>
        <dbReference type="Proteomes" id="UP000275078"/>
    </source>
</evidence>
<dbReference type="OrthoDB" id="5600085at2759"/>
<name>A0A3N4IDC7_ASCIM</name>
<reference evidence="10 11" key="1">
    <citation type="journal article" date="2018" name="Nat. Ecol. Evol.">
        <title>Pezizomycetes genomes reveal the molecular basis of ectomycorrhizal truffle lifestyle.</title>
        <authorList>
            <person name="Murat C."/>
            <person name="Payen T."/>
            <person name="Noel B."/>
            <person name="Kuo A."/>
            <person name="Morin E."/>
            <person name="Chen J."/>
            <person name="Kohler A."/>
            <person name="Krizsan K."/>
            <person name="Balestrini R."/>
            <person name="Da Silva C."/>
            <person name="Montanini B."/>
            <person name="Hainaut M."/>
            <person name="Levati E."/>
            <person name="Barry K.W."/>
            <person name="Belfiori B."/>
            <person name="Cichocki N."/>
            <person name="Clum A."/>
            <person name="Dockter R.B."/>
            <person name="Fauchery L."/>
            <person name="Guy J."/>
            <person name="Iotti M."/>
            <person name="Le Tacon F."/>
            <person name="Lindquist E.A."/>
            <person name="Lipzen A."/>
            <person name="Malagnac F."/>
            <person name="Mello A."/>
            <person name="Molinier V."/>
            <person name="Miyauchi S."/>
            <person name="Poulain J."/>
            <person name="Riccioni C."/>
            <person name="Rubini A."/>
            <person name="Sitrit Y."/>
            <person name="Splivallo R."/>
            <person name="Traeger S."/>
            <person name="Wang M."/>
            <person name="Zifcakova L."/>
            <person name="Wipf D."/>
            <person name="Zambonelli A."/>
            <person name="Paolocci F."/>
            <person name="Nowrousian M."/>
            <person name="Ottonello S."/>
            <person name="Baldrian P."/>
            <person name="Spatafora J.W."/>
            <person name="Henrissat B."/>
            <person name="Nagy L.G."/>
            <person name="Aury J.M."/>
            <person name="Wincker P."/>
            <person name="Grigoriev I.V."/>
            <person name="Bonfante P."/>
            <person name="Martin F.M."/>
        </authorList>
    </citation>
    <scope>NUCLEOTIDE SEQUENCE [LARGE SCALE GENOMIC DNA]</scope>
    <source>
        <strain evidence="10 11">RN42</strain>
    </source>
</reference>
<dbReference type="GO" id="GO:0000981">
    <property type="term" value="F:DNA-binding transcription factor activity, RNA polymerase II-specific"/>
    <property type="evidence" value="ECO:0007669"/>
    <property type="project" value="TreeGrafter"/>
</dbReference>
<gene>
    <name evidence="10" type="ORF">BJ508DRAFT_323778</name>
</gene>
<dbReference type="GO" id="GO:0006879">
    <property type="term" value="P:intracellular iron ion homeostasis"/>
    <property type="evidence" value="ECO:0007669"/>
    <property type="project" value="TreeGrafter"/>
</dbReference>
<evidence type="ECO:0000256" key="7">
    <source>
        <dbReference type="ARBA" id="ARBA00023242"/>
    </source>
</evidence>
<evidence type="ECO:0000256" key="1">
    <source>
        <dbReference type="ARBA" id="ARBA00004123"/>
    </source>
</evidence>
<dbReference type="GO" id="GO:0045944">
    <property type="term" value="P:positive regulation of transcription by RNA polymerase II"/>
    <property type="evidence" value="ECO:0007669"/>
    <property type="project" value="TreeGrafter"/>
</dbReference>
<evidence type="ECO:0000256" key="5">
    <source>
        <dbReference type="ARBA" id="ARBA00023015"/>
    </source>
</evidence>
<keyword evidence="6" id="KW-0804">Transcription</keyword>
<evidence type="ECO:0000256" key="6">
    <source>
        <dbReference type="ARBA" id="ARBA00023163"/>
    </source>
</evidence>
<keyword evidence="2" id="KW-0479">Metal-binding</keyword>
<feature type="region of interest" description="Disordered" evidence="8">
    <location>
        <begin position="445"/>
        <end position="475"/>
    </location>
</feature>
<dbReference type="PROSITE" id="PS50073">
    <property type="entry name" value="COPPER_FIST_2"/>
    <property type="match status" value="1"/>
</dbReference>
<dbReference type="SMART" id="SM01090">
    <property type="entry name" value="Copper-fist"/>
    <property type="match status" value="1"/>
</dbReference>
<dbReference type="GO" id="GO:0000978">
    <property type="term" value="F:RNA polymerase II cis-regulatory region sequence-specific DNA binding"/>
    <property type="evidence" value="ECO:0007669"/>
    <property type="project" value="TreeGrafter"/>
</dbReference>
<dbReference type="InterPro" id="IPR036395">
    <property type="entry name" value="Cu_fist_DNA-bd_dom_sf"/>
</dbReference>
<proteinExistence type="predicted"/>
<accession>A0A3N4IDC7</accession>
<dbReference type="EMBL" id="ML119660">
    <property type="protein sequence ID" value="RPA84132.1"/>
    <property type="molecule type" value="Genomic_DNA"/>
</dbReference>
<dbReference type="Gene3D" id="3.90.430.10">
    <property type="entry name" value="Copper fist DNA-binding domain"/>
    <property type="match status" value="1"/>
</dbReference>
<sequence length="587" mass="63210">MLVEGNKFACDACIRGHRVTGCEHVDRQLTQIAKKGRPVSQCSSCRQSRKSRGTHNKCECGTKEPNTIPAGGLIQQGKEWVIGPGINVCLCMESKNYVCKCCQRQREQTLDTVPEGNESGVLNPPLAPHSFISRPRALVPTMSETSLHSLGAQYGKMRPLHARHAHQYSVPYSIPANTSSDRLNIGLSRRIRSEHSSPTLDPVSNTWAGDMPPLDLLSSTVEQRSHGISIAPAMNSARPTPRQTPLHSPLNTPISAVHSSVLTADSLQKPVSTLGAVIEEPIYESSADTNMLGSVFHRPSVAAMSGDASGLLNATRVAHSRSLQPLSVNTAQAQYNDFSGEGYLTSAPPSATTAFFHQPPSGYSMVGYGDMYGAPSSRAPTVAGSNYGDAADEGGPGSPQTPFTPGIGNGLFVDQSGPMNLSEGYEQVGASMGLSAHYSQRNSAVGLSNVSSDSSEYPDPNMSRRPSLASSSYSNFNGVPSTDSFPQWPLRSGEQTPALYGSQLSLYHENYDPNDQNGMYAMSGNVSDDENDMLYMKPTARRQIQIESQKATVARQQFELQQWANQRLTSYTNAASNNTMAVENLES</sequence>